<comment type="caution">
    <text evidence="1">The sequence shown here is derived from an EMBL/GenBank/DDBJ whole genome shotgun (WGS) entry which is preliminary data.</text>
</comment>
<feature type="non-terminal residue" evidence="1">
    <location>
        <position position="35"/>
    </location>
</feature>
<dbReference type="AlphaFoldDB" id="A0A656GNR5"/>
<protein>
    <submittedName>
        <fullName evidence="1">Uncharacterized protein</fullName>
    </submittedName>
</protein>
<accession>A0A656GNR5</accession>
<dbReference type="EMBL" id="AEAG01003019">
    <property type="protein sequence ID" value="EGH26900.1"/>
    <property type="molecule type" value="Genomic_DNA"/>
</dbReference>
<reference evidence="1 2" key="1">
    <citation type="journal article" date="2011" name="PLoS Pathog.">
        <title>Dynamic evolution of pathogenicity revealed by sequencing and comparative genomics of 19 Pseudomonas syringae isolates.</title>
        <authorList>
            <person name="Baltrus D.A."/>
            <person name="Nishimura M.T."/>
            <person name="Romanchuk A."/>
            <person name="Chang J.H."/>
            <person name="Mukhtar M.S."/>
            <person name="Cherkis K."/>
            <person name="Roach J."/>
            <person name="Grant S.R."/>
            <person name="Jones C.D."/>
            <person name="Dangl J.L."/>
        </authorList>
    </citation>
    <scope>NUCLEOTIDE SEQUENCE [LARGE SCALE GENOMIC DNA]</scope>
    <source>
        <strain evidence="1 2">301020</strain>
    </source>
</reference>
<name>A0A656GNR5_PSEA0</name>
<evidence type="ECO:0000313" key="2">
    <source>
        <dbReference type="Proteomes" id="UP000003465"/>
    </source>
</evidence>
<sequence length="35" mass="3839">AREFGLLVTAGSDFGREPLGKLDPERVYAVDYLLA</sequence>
<gene>
    <name evidence="1" type="ORF">PSYMO_37651</name>
</gene>
<proteinExistence type="predicted"/>
<feature type="non-terminal residue" evidence="1">
    <location>
        <position position="1"/>
    </location>
</feature>
<evidence type="ECO:0000313" key="1">
    <source>
        <dbReference type="EMBL" id="EGH26900.1"/>
    </source>
</evidence>
<dbReference type="Proteomes" id="UP000003465">
    <property type="component" value="Unassembled WGS sequence"/>
</dbReference>
<organism evidence="1 2">
    <name type="scientific">Pseudomonas amygdali pv. mori str. 301020</name>
    <dbReference type="NCBI Taxonomy" id="629261"/>
    <lineage>
        <taxon>Bacteria</taxon>
        <taxon>Pseudomonadati</taxon>
        <taxon>Pseudomonadota</taxon>
        <taxon>Gammaproteobacteria</taxon>
        <taxon>Pseudomonadales</taxon>
        <taxon>Pseudomonadaceae</taxon>
        <taxon>Pseudomonas</taxon>
        <taxon>Pseudomonas amygdali</taxon>
    </lineage>
</organism>